<reference evidence="8 9" key="1">
    <citation type="journal article" date="2018" name="Sci. Rep.">
        <title>Genomic signatures of local adaptation to the degree of environmental predictability in rotifers.</title>
        <authorList>
            <person name="Franch-Gras L."/>
            <person name="Hahn C."/>
            <person name="Garcia-Roger E.M."/>
            <person name="Carmona M.J."/>
            <person name="Serra M."/>
            <person name="Gomez A."/>
        </authorList>
    </citation>
    <scope>NUCLEOTIDE SEQUENCE [LARGE SCALE GENOMIC DNA]</scope>
    <source>
        <strain evidence="8">HYR1</strain>
    </source>
</reference>
<feature type="domain" description="RRM" evidence="7">
    <location>
        <begin position="116"/>
        <end position="196"/>
    </location>
</feature>
<dbReference type="GO" id="GO:0005737">
    <property type="term" value="C:cytoplasm"/>
    <property type="evidence" value="ECO:0007669"/>
    <property type="project" value="UniProtKB-ARBA"/>
</dbReference>
<evidence type="ECO:0000313" key="9">
    <source>
        <dbReference type="Proteomes" id="UP000276133"/>
    </source>
</evidence>
<keyword evidence="5" id="KW-0539">Nucleus</keyword>
<dbReference type="SMART" id="SM00360">
    <property type="entry name" value="RRM"/>
    <property type="match status" value="3"/>
</dbReference>
<dbReference type="GO" id="GO:0050686">
    <property type="term" value="P:negative regulation of mRNA processing"/>
    <property type="evidence" value="ECO:0007669"/>
    <property type="project" value="UniProtKB-ARBA"/>
</dbReference>
<dbReference type="PRINTS" id="PR00961">
    <property type="entry name" value="HUDSXLRNA"/>
</dbReference>
<evidence type="ECO:0000256" key="5">
    <source>
        <dbReference type="ARBA" id="ARBA00023242"/>
    </source>
</evidence>
<dbReference type="InterPro" id="IPR000504">
    <property type="entry name" value="RRM_dom"/>
</dbReference>
<protein>
    <submittedName>
        <fullName evidence="8">ELAV 3 isoform X8</fullName>
    </submittedName>
</protein>
<keyword evidence="9" id="KW-1185">Reference proteome</keyword>
<dbReference type="SUPFAM" id="SSF54928">
    <property type="entry name" value="RNA-binding domain, RBD"/>
    <property type="match status" value="2"/>
</dbReference>
<comment type="similarity">
    <text evidence="2">Belongs to the RRM elav family.</text>
</comment>
<dbReference type="FunFam" id="3.30.70.330:FF:000383">
    <property type="entry name" value="Sex lethal, isoform D"/>
    <property type="match status" value="1"/>
</dbReference>
<feature type="domain" description="RRM" evidence="7">
    <location>
        <begin position="30"/>
        <end position="108"/>
    </location>
</feature>
<dbReference type="InterPro" id="IPR035979">
    <property type="entry name" value="RBD_domain_sf"/>
</dbReference>
<accession>A0A3M7RQG1</accession>
<evidence type="ECO:0000256" key="4">
    <source>
        <dbReference type="ARBA" id="ARBA00022884"/>
    </source>
</evidence>
<evidence type="ECO:0000256" key="2">
    <source>
        <dbReference type="ARBA" id="ARBA00006266"/>
    </source>
</evidence>
<comment type="caution">
    <text evidence="8">The sequence shown here is derived from an EMBL/GenBank/DDBJ whole genome shotgun (WGS) entry which is preliminary data.</text>
</comment>
<evidence type="ECO:0000256" key="3">
    <source>
        <dbReference type="ARBA" id="ARBA00022737"/>
    </source>
</evidence>
<evidence type="ECO:0000313" key="8">
    <source>
        <dbReference type="EMBL" id="RNA25640.1"/>
    </source>
</evidence>
<evidence type="ECO:0000256" key="6">
    <source>
        <dbReference type="PROSITE-ProRule" id="PRU00176"/>
    </source>
</evidence>
<dbReference type="Proteomes" id="UP000276133">
    <property type="component" value="Unassembled WGS sequence"/>
</dbReference>
<evidence type="ECO:0000259" key="7">
    <source>
        <dbReference type="PROSITE" id="PS50102"/>
    </source>
</evidence>
<dbReference type="InterPro" id="IPR002343">
    <property type="entry name" value="Hud_Sxl_RNA"/>
</dbReference>
<dbReference type="GO" id="GO:0010629">
    <property type="term" value="P:negative regulation of gene expression"/>
    <property type="evidence" value="ECO:0007669"/>
    <property type="project" value="UniProtKB-ARBA"/>
</dbReference>
<dbReference type="Pfam" id="PF00076">
    <property type="entry name" value="RRM_1"/>
    <property type="match status" value="3"/>
</dbReference>
<keyword evidence="4 6" id="KW-0694">RNA-binding</keyword>
<organism evidence="8 9">
    <name type="scientific">Brachionus plicatilis</name>
    <name type="common">Marine rotifer</name>
    <name type="synonym">Brachionus muelleri</name>
    <dbReference type="NCBI Taxonomy" id="10195"/>
    <lineage>
        <taxon>Eukaryota</taxon>
        <taxon>Metazoa</taxon>
        <taxon>Spiralia</taxon>
        <taxon>Gnathifera</taxon>
        <taxon>Rotifera</taxon>
        <taxon>Eurotatoria</taxon>
        <taxon>Monogononta</taxon>
        <taxon>Pseudotrocha</taxon>
        <taxon>Ploima</taxon>
        <taxon>Brachionidae</taxon>
        <taxon>Brachionus</taxon>
    </lineage>
</organism>
<dbReference type="CDD" id="cd12377">
    <property type="entry name" value="RRM3_Hu"/>
    <property type="match status" value="1"/>
</dbReference>
<evidence type="ECO:0000256" key="1">
    <source>
        <dbReference type="ARBA" id="ARBA00004123"/>
    </source>
</evidence>
<dbReference type="GO" id="GO:0009967">
    <property type="term" value="P:positive regulation of signal transduction"/>
    <property type="evidence" value="ECO:0007669"/>
    <property type="project" value="UniProtKB-ARBA"/>
</dbReference>
<dbReference type="AlphaFoldDB" id="A0A3M7RQG1"/>
<keyword evidence="3" id="KW-0677">Repeat</keyword>
<proteinExistence type="inferred from homology"/>
<dbReference type="OrthoDB" id="266020at2759"/>
<dbReference type="InterPro" id="IPR006548">
    <property type="entry name" value="ELAD_HU_SF"/>
</dbReference>
<comment type="subcellular location">
    <subcellularLocation>
        <location evidence="1">Nucleus</location>
    </subcellularLocation>
</comment>
<dbReference type="STRING" id="10195.A0A3M7RQG1"/>
<name>A0A3M7RQG1_BRAPC</name>
<dbReference type="FunFam" id="3.30.70.330:FF:000205">
    <property type="entry name" value="Sex lethal, isoform B"/>
    <property type="match status" value="1"/>
</dbReference>
<dbReference type="NCBIfam" id="TIGR01661">
    <property type="entry name" value="ELAV_HUD_SF"/>
    <property type="match status" value="1"/>
</dbReference>
<dbReference type="EMBL" id="REGN01002892">
    <property type="protein sequence ID" value="RNA25640.1"/>
    <property type="molecule type" value="Genomic_DNA"/>
</dbReference>
<dbReference type="Gene3D" id="3.30.70.330">
    <property type="match status" value="3"/>
</dbReference>
<dbReference type="GO" id="GO:0003729">
    <property type="term" value="F:mRNA binding"/>
    <property type="evidence" value="ECO:0007669"/>
    <property type="project" value="UniProtKB-ARBA"/>
</dbReference>
<dbReference type="PANTHER" id="PTHR10352">
    <property type="entry name" value="EUKARYOTIC TRANSLATION INITIATION FACTOR 3 SUBUNIT G"/>
    <property type="match status" value="1"/>
</dbReference>
<dbReference type="GO" id="GO:1990904">
    <property type="term" value="C:ribonucleoprotein complex"/>
    <property type="evidence" value="ECO:0007669"/>
    <property type="project" value="InterPro"/>
</dbReference>
<dbReference type="GO" id="GO:0005634">
    <property type="term" value="C:nucleus"/>
    <property type="evidence" value="ECO:0007669"/>
    <property type="project" value="UniProtKB-SubCell"/>
</dbReference>
<dbReference type="PROSITE" id="PS50102">
    <property type="entry name" value="RRM"/>
    <property type="match status" value="3"/>
</dbReference>
<dbReference type="InterPro" id="IPR012677">
    <property type="entry name" value="Nucleotide-bd_a/b_plait_sf"/>
</dbReference>
<feature type="domain" description="RRM" evidence="7">
    <location>
        <begin position="306"/>
        <end position="384"/>
    </location>
</feature>
<gene>
    <name evidence="8" type="ORF">BpHYR1_018037</name>
</gene>
<sequence length="384" mass="42186">MENVSLIDSCGGSNNLSNSISNTSTDESRTNLIVNYLPQSMSNEELKTLFQSVGPLDSCKLIKNKLNNQSLCYGFINYSNLEDAEKAIKTFNGLKIENKIIKVSYARPSSDNIKGANLYVCGIPKLWGLDELNSYFSQCGRIITSRILLNSSTGQSKGVGFVRYDQKKEAEIAIVKLNGKMPNGSHEPMLVKFASYPNEMNLKYLASIPLSIGTQQSFLNAPKLSANYSIQTAALSALRSSNPQLLTTAPQQFPFYRNDLFCNENQAFQSLITNHANIIPSTPNSCVSTPPILSNPQISSSPSPGWSIFVYNLAPDTEENVLWQLFGPYGAVQSVKIVKNFSNQKSKGFGFVTMTSYEEALNAINSLNGINIGNRILQVSFKSS</sequence>